<reference evidence="3 4" key="2">
    <citation type="journal article" date="2015" name="Antonie Van Leeuwenhoek">
        <title>Thioclava indica sp. nov., isolated from surface seawater of the Indian Ocean.</title>
        <authorList>
            <person name="Liu Y."/>
            <person name="Lai Q."/>
            <person name="Du J."/>
            <person name="Xu H."/>
            <person name="Jiang L."/>
            <person name="Shao Z."/>
        </authorList>
    </citation>
    <scope>NUCLEOTIDE SEQUENCE [LARGE SCALE GENOMIC DNA]</scope>
    <source>
        <strain evidence="3 4">13D2W-2</strain>
    </source>
</reference>
<dbReference type="SMART" id="SM00287">
    <property type="entry name" value="SH3b"/>
    <property type="match status" value="1"/>
</dbReference>
<reference evidence="4" key="1">
    <citation type="submission" date="2013-04" db="EMBL/GenBank/DDBJ databases">
        <title>Thioclava sp. 13D2W-2 Genome Sequencing.</title>
        <authorList>
            <person name="Lai Q."/>
            <person name="Li G."/>
            <person name="Shao Z."/>
        </authorList>
    </citation>
    <scope>NUCLEOTIDE SEQUENCE [LARGE SCALE GENOMIC DNA]</scope>
    <source>
        <strain evidence="4">13D2W-2</strain>
    </source>
</reference>
<keyword evidence="4" id="KW-1185">Reference proteome</keyword>
<feature type="domain" description="SH3b" evidence="2">
    <location>
        <begin position="104"/>
        <end position="168"/>
    </location>
</feature>
<name>A0A085TTB5_9RHOB</name>
<organism evidence="3 4">
    <name type="scientific">Thioclava atlantica</name>
    <dbReference type="NCBI Taxonomy" id="1317124"/>
    <lineage>
        <taxon>Bacteria</taxon>
        <taxon>Pseudomonadati</taxon>
        <taxon>Pseudomonadota</taxon>
        <taxon>Alphaproteobacteria</taxon>
        <taxon>Rhodobacterales</taxon>
        <taxon>Paracoccaceae</taxon>
        <taxon>Thioclava</taxon>
    </lineage>
</organism>
<dbReference type="PATRIC" id="fig|1317124.6.peg.3198"/>
<evidence type="ECO:0000313" key="3">
    <source>
        <dbReference type="EMBL" id="KFE33962.1"/>
    </source>
</evidence>
<dbReference type="OrthoDB" id="7857759at2"/>
<dbReference type="STRING" id="1317124.DW2_15890"/>
<evidence type="ECO:0000256" key="1">
    <source>
        <dbReference type="SAM" id="MobiDB-lite"/>
    </source>
</evidence>
<dbReference type="InterPro" id="IPR003646">
    <property type="entry name" value="SH3-like_bac-type"/>
</dbReference>
<dbReference type="Gene3D" id="2.30.30.40">
    <property type="entry name" value="SH3 Domains"/>
    <property type="match status" value="1"/>
</dbReference>
<evidence type="ECO:0000259" key="2">
    <source>
        <dbReference type="PROSITE" id="PS51781"/>
    </source>
</evidence>
<dbReference type="Pfam" id="PF08239">
    <property type="entry name" value="SH3_3"/>
    <property type="match status" value="1"/>
</dbReference>
<sequence>MGKLIITTLAGLYIVLVVAGRDVPSAAGQAQADPAPQLAQAEAAPVAVAPHDPTKIVAKAASTPQIENAALITPVIPRTRMPGPRLKPAPETRPIETPAKTDGASLWKVTASALNVRSGPSTSDRTVDSIRRGEEVLLVSESGGWAHVRIEGDGVDGWVSKRYLAPSN</sequence>
<accession>A0A085TTB5</accession>
<feature type="region of interest" description="Disordered" evidence="1">
    <location>
        <begin position="77"/>
        <end position="99"/>
    </location>
</feature>
<dbReference type="EMBL" id="AQRC01000014">
    <property type="protein sequence ID" value="KFE33962.1"/>
    <property type="molecule type" value="Genomic_DNA"/>
</dbReference>
<dbReference type="AlphaFoldDB" id="A0A085TTB5"/>
<dbReference type="Proteomes" id="UP000028607">
    <property type="component" value="Unassembled WGS sequence"/>
</dbReference>
<evidence type="ECO:0000313" key="4">
    <source>
        <dbReference type="Proteomes" id="UP000028607"/>
    </source>
</evidence>
<proteinExistence type="predicted"/>
<protein>
    <submittedName>
        <fullName evidence="3">SH3 type 3 domain-containing protein</fullName>
    </submittedName>
</protein>
<gene>
    <name evidence="3" type="ORF">DW2_15890</name>
</gene>
<dbReference type="PROSITE" id="PS51781">
    <property type="entry name" value="SH3B"/>
    <property type="match status" value="1"/>
</dbReference>
<dbReference type="RefSeq" id="WP_038148033.1">
    <property type="nucleotide sequence ID" value="NZ_AQRC01000014.1"/>
</dbReference>
<comment type="caution">
    <text evidence="3">The sequence shown here is derived from an EMBL/GenBank/DDBJ whole genome shotgun (WGS) entry which is preliminary data.</text>
</comment>
<dbReference type="eggNOG" id="COG4991">
    <property type="taxonomic scope" value="Bacteria"/>
</dbReference>